<dbReference type="PANTHER" id="PTHR46085">
    <property type="entry name" value="ARFGAP/RECO-RELATED"/>
    <property type="match status" value="1"/>
</dbReference>
<feature type="region of interest" description="Disordered" evidence="5">
    <location>
        <begin position="206"/>
        <end position="313"/>
    </location>
</feature>
<dbReference type="SMART" id="SM00105">
    <property type="entry name" value="ArfGap"/>
    <property type="match status" value="1"/>
</dbReference>
<evidence type="ECO:0000256" key="5">
    <source>
        <dbReference type="SAM" id="MobiDB-lite"/>
    </source>
</evidence>
<dbReference type="InterPro" id="IPR038508">
    <property type="entry name" value="ArfGAP_dom_sf"/>
</dbReference>
<feature type="compositionally biased region" description="Low complexity" evidence="5">
    <location>
        <begin position="282"/>
        <end position="295"/>
    </location>
</feature>
<dbReference type="InterPro" id="IPR044820">
    <property type="entry name" value="AGD14-like"/>
</dbReference>
<dbReference type="Gene3D" id="1.10.220.150">
    <property type="entry name" value="Arf GTPase activating protein"/>
    <property type="match status" value="1"/>
</dbReference>
<feature type="region of interest" description="Disordered" evidence="5">
    <location>
        <begin position="525"/>
        <end position="555"/>
    </location>
</feature>
<dbReference type="Pfam" id="PF01412">
    <property type="entry name" value="ArfGap"/>
    <property type="match status" value="1"/>
</dbReference>
<feature type="compositionally biased region" description="Low complexity" evidence="5">
    <location>
        <begin position="211"/>
        <end position="223"/>
    </location>
</feature>
<name>A0A921RGK2_SORBI</name>
<evidence type="ECO:0000256" key="2">
    <source>
        <dbReference type="ARBA" id="ARBA00022771"/>
    </source>
</evidence>
<dbReference type="InterPro" id="IPR001164">
    <property type="entry name" value="ArfGAP_dom"/>
</dbReference>
<evidence type="ECO:0000313" key="8">
    <source>
        <dbReference type="Proteomes" id="UP000807115"/>
    </source>
</evidence>
<comment type="caution">
    <text evidence="7">The sequence shown here is derived from an EMBL/GenBank/DDBJ whole genome shotgun (WGS) entry which is preliminary data.</text>
</comment>
<feature type="compositionally biased region" description="Polar residues" evidence="5">
    <location>
        <begin position="124"/>
        <end position="138"/>
    </location>
</feature>
<sequence>MGSRREEERNEKIIRGLMKLPPNRKCINCNSVGPQYVCTNFWTFICLSCSGIHREFTHRVKSVSMSKFTTQEVQALEQGGNQRARDIYLKDWDWQRMRLPANTNPDRIREFIRSVYVDKKYAGGSSNKPATDSESIKGNGNDMRRPSSYHSYSQSPPYDFQYEDRRYGKQVDTLARRPSDRALFDGKLGNLLFSPGRLREQMNEDRFANESSGSRFSDFSASSTGDFRNDVLSPSSQETGYSSPSVHHSRNVSADNPQSQKYPNAASQIDFNGVRRSQRTASSGSFGSFDGSSVSNKSFESGNPPDAPTEQSAHCAVNNQTVASPEACSTQQYASPPNNHNLVPQKPADLGSQTAATRKPVQHSGAQIEAVVSAHAPVQPMTSTPLDLFDQSTVQQPVTSAAPIDLFAGFNEHLPASHNTDNVSSHSDVAKEPAHSVVQKGMVPSAEALATSHAVHQDLFSLSILQEPATSSSSQPIDLFADFDQHLSHFSTVQKIPSAAPLPANDGWAFLDMQHGSLTSVSNVQGQVPAASPSPPSDGIGKGIGQSTLPTSPPNVIGSQSSPAMMDNWSLNAEEVKIPVPRENSQSWNAFGESTQSTSNNLFTFNTMPQVEAHQFSMPSGPYVEARTPQDLARGEPERPTPGDMFSGFNVSHVEVVGPSFPSSLQPHLGGMVSHPGKSTNPFDMAFESDVDANDMFMDLTSLQETLPDPHTPTDYSGTLTEPWISQNSTMSYIPSGPQGGLSYVAGHDSHMLSSTHQGAFPPRNPFE</sequence>
<dbReference type="PRINTS" id="PR00405">
    <property type="entry name" value="REVINTRACTNG"/>
</dbReference>
<dbReference type="PANTHER" id="PTHR46085:SF17">
    <property type="entry name" value="OS01G0813900 PROTEIN"/>
    <property type="match status" value="1"/>
</dbReference>
<gene>
    <name evidence="7" type="ORF">BDA96_03G359000</name>
</gene>
<organism evidence="7 8">
    <name type="scientific">Sorghum bicolor</name>
    <name type="common">Sorghum</name>
    <name type="synonym">Sorghum vulgare</name>
    <dbReference type="NCBI Taxonomy" id="4558"/>
    <lineage>
        <taxon>Eukaryota</taxon>
        <taxon>Viridiplantae</taxon>
        <taxon>Streptophyta</taxon>
        <taxon>Embryophyta</taxon>
        <taxon>Tracheophyta</taxon>
        <taxon>Spermatophyta</taxon>
        <taxon>Magnoliopsida</taxon>
        <taxon>Liliopsida</taxon>
        <taxon>Poales</taxon>
        <taxon>Poaceae</taxon>
        <taxon>PACMAD clade</taxon>
        <taxon>Panicoideae</taxon>
        <taxon>Andropogonodae</taxon>
        <taxon>Andropogoneae</taxon>
        <taxon>Sorghinae</taxon>
        <taxon>Sorghum</taxon>
    </lineage>
</organism>
<evidence type="ECO:0000256" key="3">
    <source>
        <dbReference type="ARBA" id="ARBA00022833"/>
    </source>
</evidence>
<feature type="compositionally biased region" description="Polar residues" evidence="5">
    <location>
        <begin position="232"/>
        <end position="270"/>
    </location>
</feature>
<dbReference type="EMBL" id="CM027682">
    <property type="protein sequence ID" value="KAG0539865.1"/>
    <property type="molecule type" value="Genomic_DNA"/>
</dbReference>
<evidence type="ECO:0000256" key="4">
    <source>
        <dbReference type="PROSITE-ProRule" id="PRU00288"/>
    </source>
</evidence>
<evidence type="ECO:0000313" key="7">
    <source>
        <dbReference type="EMBL" id="KAG0539866.1"/>
    </source>
</evidence>
<feature type="region of interest" description="Disordered" evidence="5">
    <location>
        <begin position="123"/>
        <end position="164"/>
    </location>
</feature>
<accession>A0A921RGK2</accession>
<dbReference type="InterPro" id="IPR037278">
    <property type="entry name" value="ARFGAP/RecO"/>
</dbReference>
<feature type="compositionally biased region" description="Polar residues" evidence="5">
    <location>
        <begin position="326"/>
        <end position="342"/>
    </location>
</feature>
<keyword evidence="1" id="KW-0479">Metal-binding</keyword>
<dbReference type="PROSITE" id="PS50115">
    <property type="entry name" value="ARFGAP"/>
    <property type="match status" value="1"/>
</dbReference>
<reference evidence="7" key="2">
    <citation type="submission" date="2020-10" db="EMBL/GenBank/DDBJ databases">
        <authorList>
            <person name="Cooper E.A."/>
            <person name="Brenton Z.W."/>
            <person name="Flinn B.S."/>
            <person name="Jenkins J."/>
            <person name="Shu S."/>
            <person name="Flowers D."/>
            <person name="Luo F."/>
            <person name="Wang Y."/>
            <person name="Xia P."/>
            <person name="Barry K."/>
            <person name="Daum C."/>
            <person name="Lipzen A."/>
            <person name="Yoshinaga Y."/>
            <person name="Schmutz J."/>
            <person name="Saski C."/>
            <person name="Vermerris W."/>
            <person name="Kresovich S."/>
        </authorList>
    </citation>
    <scope>NUCLEOTIDE SEQUENCE</scope>
</reference>
<keyword evidence="2 4" id="KW-0863">Zinc-finger</keyword>
<protein>
    <recommendedName>
        <fullName evidence="6">Arf-GAP domain-containing protein</fullName>
    </recommendedName>
</protein>
<dbReference type="EMBL" id="CM027682">
    <property type="protein sequence ID" value="KAG0539866.1"/>
    <property type="molecule type" value="Genomic_DNA"/>
</dbReference>
<evidence type="ECO:0000256" key="1">
    <source>
        <dbReference type="ARBA" id="ARBA00022723"/>
    </source>
</evidence>
<keyword evidence="3" id="KW-0862">Zinc</keyword>
<feature type="region of interest" description="Disordered" evidence="5">
    <location>
        <begin position="326"/>
        <end position="359"/>
    </location>
</feature>
<proteinExistence type="predicted"/>
<feature type="compositionally biased region" description="Low complexity" evidence="5">
    <location>
        <begin position="146"/>
        <end position="158"/>
    </location>
</feature>
<reference evidence="7" key="1">
    <citation type="journal article" date="2019" name="BMC Genomics">
        <title>A new reference genome for Sorghum bicolor reveals high levels of sequence similarity between sweet and grain genotypes: implications for the genetics of sugar metabolism.</title>
        <authorList>
            <person name="Cooper E.A."/>
            <person name="Brenton Z.W."/>
            <person name="Flinn B.S."/>
            <person name="Jenkins J."/>
            <person name="Shu S."/>
            <person name="Flowers D."/>
            <person name="Luo F."/>
            <person name="Wang Y."/>
            <person name="Xia P."/>
            <person name="Barry K."/>
            <person name="Daum C."/>
            <person name="Lipzen A."/>
            <person name="Yoshinaga Y."/>
            <person name="Schmutz J."/>
            <person name="Saski C."/>
            <person name="Vermerris W."/>
            <person name="Kresovich S."/>
        </authorList>
    </citation>
    <scope>NUCLEOTIDE SEQUENCE</scope>
</reference>
<dbReference type="Proteomes" id="UP000807115">
    <property type="component" value="Chromosome 3"/>
</dbReference>
<dbReference type="GO" id="GO:0005096">
    <property type="term" value="F:GTPase activator activity"/>
    <property type="evidence" value="ECO:0007669"/>
    <property type="project" value="InterPro"/>
</dbReference>
<dbReference type="CDD" id="cd08838">
    <property type="entry name" value="ArfGap_AGFG"/>
    <property type="match status" value="1"/>
</dbReference>
<feature type="domain" description="Arf-GAP" evidence="6">
    <location>
        <begin position="11"/>
        <end position="129"/>
    </location>
</feature>
<evidence type="ECO:0000259" key="6">
    <source>
        <dbReference type="PROSITE" id="PS50115"/>
    </source>
</evidence>
<dbReference type="GO" id="GO:0008270">
    <property type="term" value="F:zinc ion binding"/>
    <property type="evidence" value="ECO:0007669"/>
    <property type="project" value="UniProtKB-KW"/>
</dbReference>
<dbReference type="AlphaFoldDB" id="A0A921RGK2"/>
<dbReference type="FunFam" id="1.10.220.150:FF:000005">
    <property type="entry name" value="Arf-GAP domain and FG repeat-containing protein 1"/>
    <property type="match status" value="1"/>
</dbReference>
<dbReference type="SUPFAM" id="SSF57863">
    <property type="entry name" value="ArfGap/RecO-like zinc finger"/>
    <property type="match status" value="1"/>
</dbReference>